<keyword evidence="1" id="KW-0812">Transmembrane</keyword>
<dbReference type="EMBL" id="VUNB01000006">
    <property type="protein sequence ID" value="MST69501.1"/>
    <property type="molecule type" value="Genomic_DNA"/>
</dbReference>
<gene>
    <name evidence="2" type="ORF">FYJ66_07885</name>
</gene>
<proteinExistence type="predicted"/>
<accession>A0A6A8M978</accession>
<comment type="caution">
    <text evidence="2">The sequence shown here is derived from an EMBL/GenBank/DDBJ whole genome shotgun (WGS) entry which is preliminary data.</text>
</comment>
<reference evidence="2" key="1">
    <citation type="submission" date="2019-09" db="EMBL/GenBank/DDBJ databases">
        <title>In-depth cultivation of the pig gut microbiome towards novel bacterial diversity and tailored functional studies.</title>
        <authorList>
            <person name="Wylensek D."/>
            <person name="Hitch T.C.A."/>
            <person name="Clavel T."/>
        </authorList>
    </citation>
    <scope>NUCLEOTIDE SEQUENCE</scope>
    <source>
        <strain evidence="2">RF-744-FAT-WT-3</strain>
    </source>
</reference>
<evidence type="ECO:0000256" key="1">
    <source>
        <dbReference type="SAM" id="Phobius"/>
    </source>
</evidence>
<dbReference type="RefSeq" id="WP_154572971.1">
    <property type="nucleotide sequence ID" value="NZ_VUNB01000006.1"/>
</dbReference>
<protein>
    <recommendedName>
        <fullName evidence="3">Transporter</fullName>
    </recommendedName>
</protein>
<keyword evidence="1" id="KW-1133">Transmembrane helix</keyword>
<organism evidence="2">
    <name type="scientific">Baileyella intestinalis</name>
    <dbReference type="NCBI Taxonomy" id="2606709"/>
    <lineage>
        <taxon>Bacteria</taxon>
        <taxon>Bacillati</taxon>
        <taxon>Bacillota</taxon>
        <taxon>Clostridia</taxon>
        <taxon>Peptostreptococcales</taxon>
        <taxon>Anaerovoracaceae</taxon>
        <taxon>Baileyella</taxon>
    </lineage>
</organism>
<feature type="transmembrane region" description="Helical" evidence="1">
    <location>
        <begin position="20"/>
        <end position="41"/>
    </location>
</feature>
<evidence type="ECO:0000313" key="2">
    <source>
        <dbReference type="EMBL" id="MST69501.1"/>
    </source>
</evidence>
<name>A0A6A8M978_9FIRM</name>
<dbReference type="AlphaFoldDB" id="A0A6A8M978"/>
<sequence>MSTNRINRIIKRFCRWTEAVLSVVITIVIIISIFVMVVSLIKNPEAVESARGFGLFLEEVLYFIVGIEMVKMLMTHKMEDVMDVLILAMARHMLVTHTSVEGTLLQIIGICLLFLVRCVIRKFSNTEKKDEWDEDCDDCR</sequence>
<feature type="transmembrane region" description="Helical" evidence="1">
    <location>
        <begin position="103"/>
        <end position="120"/>
    </location>
</feature>
<evidence type="ECO:0008006" key="3">
    <source>
        <dbReference type="Google" id="ProtNLM"/>
    </source>
</evidence>
<keyword evidence="1" id="KW-0472">Membrane</keyword>